<reference evidence="2 3" key="1">
    <citation type="submission" date="2019-12" db="EMBL/GenBank/DDBJ databases">
        <authorList>
            <person name="Kim Y.S."/>
        </authorList>
    </citation>
    <scope>NUCLEOTIDE SEQUENCE [LARGE SCALE GENOMIC DNA]</scope>
    <source>
        <strain evidence="2 3">GA093</strain>
    </source>
</reference>
<dbReference type="EMBL" id="WSTB01000001">
    <property type="protein sequence ID" value="MWB92890.1"/>
    <property type="molecule type" value="Genomic_DNA"/>
</dbReference>
<evidence type="ECO:0000313" key="2">
    <source>
        <dbReference type="EMBL" id="MWB92890.1"/>
    </source>
</evidence>
<gene>
    <name evidence="2" type="ORF">GON26_00785</name>
</gene>
<organism evidence="2 3">
    <name type="scientific">Flavobacterium hydrocarbonoxydans</name>
    <dbReference type="NCBI Taxonomy" id="2683249"/>
    <lineage>
        <taxon>Bacteria</taxon>
        <taxon>Pseudomonadati</taxon>
        <taxon>Bacteroidota</taxon>
        <taxon>Flavobacteriia</taxon>
        <taxon>Flavobacteriales</taxon>
        <taxon>Flavobacteriaceae</taxon>
        <taxon>Flavobacterium</taxon>
    </lineage>
</organism>
<feature type="transmembrane region" description="Helical" evidence="1">
    <location>
        <begin position="5"/>
        <end position="22"/>
    </location>
</feature>
<evidence type="ECO:0000256" key="1">
    <source>
        <dbReference type="SAM" id="Phobius"/>
    </source>
</evidence>
<protein>
    <submittedName>
        <fullName evidence="2">Uncharacterized protein</fullName>
    </submittedName>
</protein>
<keyword evidence="1" id="KW-1133">Transmembrane helix</keyword>
<comment type="caution">
    <text evidence="2">The sequence shown here is derived from an EMBL/GenBank/DDBJ whole genome shotgun (WGS) entry which is preliminary data.</text>
</comment>
<dbReference type="RefSeq" id="WP_160372835.1">
    <property type="nucleotide sequence ID" value="NZ_WSTB01000001.1"/>
</dbReference>
<accession>A0A6I4NED3</accession>
<name>A0A6I4NED3_9FLAO</name>
<keyword evidence="1" id="KW-0472">Membrane</keyword>
<proteinExistence type="predicted"/>
<dbReference type="Proteomes" id="UP000471501">
    <property type="component" value="Unassembled WGS sequence"/>
</dbReference>
<keyword evidence="3" id="KW-1185">Reference proteome</keyword>
<sequence length="201" mass="22018">MKITYIIIGIFLVGGLVFYLTICGNKSTANNNQTVADQDTTKPKVHQTKENTFEGLRNMAFTATPEQLGLSLPTDKTVVYGVVMDWEMGGATATTVSYQTGDASLYLSSGGGVIGGGQHQNVNSAAKQFVSLAQTFLDKTTKTEKTPLPSTDEVKFYFLTNKGVFVGQETIKNFENNSSFWLKLFEEGNNILTELRKTSEK</sequence>
<dbReference type="AlphaFoldDB" id="A0A6I4NED3"/>
<keyword evidence="1" id="KW-0812">Transmembrane</keyword>
<evidence type="ECO:0000313" key="3">
    <source>
        <dbReference type="Proteomes" id="UP000471501"/>
    </source>
</evidence>